<dbReference type="AlphaFoldDB" id="A0A1H7N5X0"/>
<evidence type="ECO:0000256" key="4">
    <source>
        <dbReference type="ARBA" id="ARBA00023235"/>
    </source>
</evidence>
<evidence type="ECO:0000256" key="6">
    <source>
        <dbReference type="RuleBase" id="RU003915"/>
    </source>
</evidence>
<sequence length="215" mass="22634">MRVPVACALLFSFSLPVAAETPQDPLAYSLGVKLGERLRDEVPGLALDDLAAGLRAAYQGAPLALEPATIERLLAEQEAAQGDSSAASERLKRKEAAFIAEYKAKYPNAKVLDGGVVVRELSQGRGAKPKADATVSVRYKGLLADGSVFDESAEAVRFSLNSLIPGWRTALAAMPEGSHWEILVPSAAAYGAEGAGDVIPPYAPLVFDLLLESAQ</sequence>
<gene>
    <name evidence="9" type="ORF">SAMN05216214_10934</name>
</gene>
<dbReference type="RefSeq" id="WP_074868203.1">
    <property type="nucleotide sequence ID" value="NZ_FOAS01000009.1"/>
</dbReference>
<comment type="similarity">
    <text evidence="2 6">Belongs to the FKBP-type PPIase family.</text>
</comment>
<protein>
    <recommendedName>
        <fullName evidence="6">Peptidyl-prolyl cis-trans isomerase</fullName>
        <ecNumber evidence="6">5.2.1.8</ecNumber>
    </recommendedName>
</protein>
<evidence type="ECO:0000256" key="5">
    <source>
        <dbReference type="PROSITE-ProRule" id="PRU00277"/>
    </source>
</evidence>
<evidence type="ECO:0000313" key="9">
    <source>
        <dbReference type="EMBL" id="SEL18903.1"/>
    </source>
</evidence>
<dbReference type="Proteomes" id="UP000185766">
    <property type="component" value="Unassembled WGS sequence"/>
</dbReference>
<dbReference type="Pfam" id="PF01346">
    <property type="entry name" value="FKBP_N"/>
    <property type="match status" value="1"/>
</dbReference>
<keyword evidence="3 5" id="KW-0697">Rotamase</keyword>
<dbReference type="Gene3D" id="1.10.287.460">
    <property type="entry name" value="Peptidyl-prolyl cis-trans isomerase, FKBP-type, N-terminal domain"/>
    <property type="match status" value="1"/>
</dbReference>
<dbReference type="EC" id="5.2.1.8" evidence="6"/>
<dbReference type="PANTHER" id="PTHR43811:SF23">
    <property type="entry name" value="FKBP-TYPE 22 KDA PEPTIDYL-PROLYL CIS-TRANS ISOMERASE"/>
    <property type="match status" value="1"/>
</dbReference>
<evidence type="ECO:0000256" key="7">
    <source>
        <dbReference type="SAM" id="SignalP"/>
    </source>
</evidence>
<organism evidence="9 10">
    <name type="scientific">Atopomonas hussainii</name>
    <dbReference type="NCBI Taxonomy" id="1429083"/>
    <lineage>
        <taxon>Bacteria</taxon>
        <taxon>Pseudomonadati</taxon>
        <taxon>Pseudomonadota</taxon>
        <taxon>Gammaproteobacteria</taxon>
        <taxon>Pseudomonadales</taxon>
        <taxon>Pseudomonadaceae</taxon>
        <taxon>Atopomonas</taxon>
    </lineage>
</organism>
<dbReference type="GO" id="GO:0003755">
    <property type="term" value="F:peptidyl-prolyl cis-trans isomerase activity"/>
    <property type="evidence" value="ECO:0007669"/>
    <property type="project" value="UniProtKB-UniRule"/>
</dbReference>
<dbReference type="PANTHER" id="PTHR43811">
    <property type="entry name" value="FKBP-TYPE PEPTIDYL-PROLYL CIS-TRANS ISOMERASE FKPA"/>
    <property type="match status" value="1"/>
</dbReference>
<feature type="domain" description="PPIase FKBP-type" evidence="8">
    <location>
        <begin position="132"/>
        <end position="215"/>
    </location>
</feature>
<evidence type="ECO:0000313" key="10">
    <source>
        <dbReference type="Proteomes" id="UP000185766"/>
    </source>
</evidence>
<dbReference type="InterPro" id="IPR036944">
    <property type="entry name" value="PPIase_FKBP_N_sf"/>
</dbReference>
<accession>A0A1H7N5X0</accession>
<dbReference type="InterPro" id="IPR001179">
    <property type="entry name" value="PPIase_FKBP_dom"/>
</dbReference>
<dbReference type="GO" id="GO:0006457">
    <property type="term" value="P:protein folding"/>
    <property type="evidence" value="ECO:0007669"/>
    <property type="project" value="InterPro"/>
</dbReference>
<evidence type="ECO:0000259" key="8">
    <source>
        <dbReference type="PROSITE" id="PS50059"/>
    </source>
</evidence>
<dbReference type="Pfam" id="PF00254">
    <property type="entry name" value="FKBP_C"/>
    <property type="match status" value="1"/>
</dbReference>
<dbReference type="InterPro" id="IPR046357">
    <property type="entry name" value="PPIase_dom_sf"/>
</dbReference>
<dbReference type="Gene3D" id="3.10.50.40">
    <property type="match status" value="1"/>
</dbReference>
<dbReference type="EMBL" id="FOAS01000009">
    <property type="protein sequence ID" value="SEL18903.1"/>
    <property type="molecule type" value="Genomic_DNA"/>
</dbReference>
<dbReference type="SUPFAM" id="SSF54534">
    <property type="entry name" value="FKBP-like"/>
    <property type="match status" value="1"/>
</dbReference>
<keyword evidence="10" id="KW-1185">Reference proteome</keyword>
<dbReference type="STRING" id="1429083.GCA_001885685_02980"/>
<keyword evidence="4 5" id="KW-0413">Isomerase</keyword>
<evidence type="ECO:0000256" key="1">
    <source>
        <dbReference type="ARBA" id="ARBA00000971"/>
    </source>
</evidence>
<name>A0A1H7N5X0_9GAMM</name>
<evidence type="ECO:0000256" key="3">
    <source>
        <dbReference type="ARBA" id="ARBA00023110"/>
    </source>
</evidence>
<reference evidence="9 10" key="1">
    <citation type="submission" date="2016-10" db="EMBL/GenBank/DDBJ databases">
        <authorList>
            <person name="de Groot N.N."/>
        </authorList>
    </citation>
    <scope>NUCLEOTIDE SEQUENCE [LARGE SCALE GENOMIC DNA]</scope>
    <source>
        <strain evidence="9 10">JCM 19513</strain>
    </source>
</reference>
<keyword evidence="7" id="KW-0732">Signal</keyword>
<comment type="catalytic activity">
    <reaction evidence="1 5 6">
        <text>[protein]-peptidylproline (omega=180) = [protein]-peptidylproline (omega=0)</text>
        <dbReference type="Rhea" id="RHEA:16237"/>
        <dbReference type="Rhea" id="RHEA-COMP:10747"/>
        <dbReference type="Rhea" id="RHEA-COMP:10748"/>
        <dbReference type="ChEBI" id="CHEBI:83833"/>
        <dbReference type="ChEBI" id="CHEBI:83834"/>
        <dbReference type="EC" id="5.2.1.8"/>
    </reaction>
</comment>
<evidence type="ECO:0000256" key="2">
    <source>
        <dbReference type="ARBA" id="ARBA00006577"/>
    </source>
</evidence>
<feature type="signal peptide" evidence="7">
    <location>
        <begin position="1"/>
        <end position="19"/>
    </location>
</feature>
<dbReference type="InterPro" id="IPR000774">
    <property type="entry name" value="PPIase_FKBP_N"/>
</dbReference>
<proteinExistence type="inferred from homology"/>
<feature type="chain" id="PRO_5010350778" description="Peptidyl-prolyl cis-trans isomerase" evidence="7">
    <location>
        <begin position="20"/>
        <end position="215"/>
    </location>
</feature>
<dbReference type="PROSITE" id="PS50059">
    <property type="entry name" value="FKBP_PPIASE"/>
    <property type="match status" value="1"/>
</dbReference>